<dbReference type="AlphaFoldDB" id="M7BG85"/>
<keyword evidence="1" id="KW-0732">Signal</keyword>
<organism evidence="2 3">
    <name type="scientific">Chelonia mydas</name>
    <name type="common">Green sea-turtle</name>
    <name type="synonym">Chelonia agassizi</name>
    <dbReference type="NCBI Taxonomy" id="8469"/>
    <lineage>
        <taxon>Eukaryota</taxon>
        <taxon>Metazoa</taxon>
        <taxon>Chordata</taxon>
        <taxon>Craniata</taxon>
        <taxon>Vertebrata</taxon>
        <taxon>Euteleostomi</taxon>
        <taxon>Archelosauria</taxon>
        <taxon>Testudinata</taxon>
        <taxon>Testudines</taxon>
        <taxon>Cryptodira</taxon>
        <taxon>Durocryptodira</taxon>
        <taxon>Americhelydia</taxon>
        <taxon>Chelonioidea</taxon>
        <taxon>Cheloniidae</taxon>
        <taxon>Chelonia</taxon>
    </lineage>
</organism>
<proteinExistence type="predicted"/>
<evidence type="ECO:0000313" key="2">
    <source>
        <dbReference type="EMBL" id="EMP34625.1"/>
    </source>
</evidence>
<protein>
    <submittedName>
        <fullName evidence="2">Neurogenic locus notch protein like protein</fullName>
    </submittedName>
</protein>
<evidence type="ECO:0000256" key="1">
    <source>
        <dbReference type="SAM" id="SignalP"/>
    </source>
</evidence>
<dbReference type="EMBL" id="KB532021">
    <property type="protein sequence ID" value="EMP34625.1"/>
    <property type="molecule type" value="Genomic_DNA"/>
</dbReference>
<sequence length="76" mass="7971">MQQLLVQSLLLSLLPALSRGLRCTQPVESCLNGGKCETYSNGTGVCLLMAQLLDIGPDPKAVEVNEKTAVANGSDP</sequence>
<keyword evidence="3" id="KW-1185">Reference proteome</keyword>
<accession>M7BG85</accession>
<dbReference type="Proteomes" id="UP000031443">
    <property type="component" value="Unassembled WGS sequence"/>
</dbReference>
<feature type="chain" id="PRO_5004080255" evidence="1">
    <location>
        <begin position="21"/>
        <end position="76"/>
    </location>
</feature>
<feature type="signal peptide" evidence="1">
    <location>
        <begin position="1"/>
        <end position="20"/>
    </location>
</feature>
<reference evidence="3" key="1">
    <citation type="journal article" date="2013" name="Nat. Genet.">
        <title>The draft genomes of soft-shell turtle and green sea turtle yield insights into the development and evolution of the turtle-specific body plan.</title>
        <authorList>
            <person name="Wang Z."/>
            <person name="Pascual-Anaya J."/>
            <person name="Zadissa A."/>
            <person name="Li W."/>
            <person name="Niimura Y."/>
            <person name="Huang Z."/>
            <person name="Li C."/>
            <person name="White S."/>
            <person name="Xiong Z."/>
            <person name="Fang D."/>
            <person name="Wang B."/>
            <person name="Ming Y."/>
            <person name="Chen Y."/>
            <person name="Zheng Y."/>
            <person name="Kuraku S."/>
            <person name="Pignatelli M."/>
            <person name="Herrero J."/>
            <person name="Beal K."/>
            <person name="Nozawa M."/>
            <person name="Li Q."/>
            <person name="Wang J."/>
            <person name="Zhang H."/>
            <person name="Yu L."/>
            <person name="Shigenobu S."/>
            <person name="Wang J."/>
            <person name="Liu J."/>
            <person name="Flicek P."/>
            <person name="Searle S."/>
            <person name="Wang J."/>
            <person name="Kuratani S."/>
            <person name="Yin Y."/>
            <person name="Aken B."/>
            <person name="Zhang G."/>
            <person name="Irie N."/>
        </authorList>
    </citation>
    <scope>NUCLEOTIDE SEQUENCE [LARGE SCALE GENOMIC DNA]</scope>
</reference>
<name>M7BG85_CHEMY</name>
<evidence type="ECO:0000313" key="3">
    <source>
        <dbReference type="Proteomes" id="UP000031443"/>
    </source>
</evidence>
<gene>
    <name evidence="2" type="ORF">UY3_08202</name>
</gene>